<feature type="region of interest" description="Disordered" evidence="8">
    <location>
        <begin position="330"/>
        <end position="359"/>
    </location>
</feature>
<accession>A0A6B0TXY4</accession>
<keyword evidence="7" id="KW-0997">Cell inner membrane</keyword>
<dbReference type="Proteomes" id="UP000436016">
    <property type="component" value="Unassembled WGS sequence"/>
</dbReference>
<dbReference type="Pfam" id="PF02618">
    <property type="entry name" value="YceG"/>
    <property type="match status" value="1"/>
</dbReference>
<evidence type="ECO:0000256" key="5">
    <source>
        <dbReference type="ARBA" id="ARBA00023239"/>
    </source>
</evidence>
<evidence type="ECO:0000313" key="10">
    <source>
        <dbReference type="Proteomes" id="UP000436016"/>
    </source>
</evidence>
<comment type="caution">
    <text evidence="9">The sequence shown here is derived from an EMBL/GenBank/DDBJ whole genome shotgun (WGS) entry which is preliminary data.</text>
</comment>
<keyword evidence="3 7" id="KW-1133">Transmembrane helix</keyword>
<keyword evidence="4 7" id="KW-0472">Membrane</keyword>
<evidence type="ECO:0000256" key="1">
    <source>
        <dbReference type="ARBA" id="ARBA00022475"/>
    </source>
</evidence>
<dbReference type="PANTHER" id="PTHR30518:SF2">
    <property type="entry name" value="ENDOLYTIC MUREIN TRANSGLYCOSYLASE"/>
    <property type="match status" value="1"/>
</dbReference>
<keyword evidence="1 7" id="KW-1003">Cell membrane</keyword>
<dbReference type="AlphaFoldDB" id="A0A6B0TXY4"/>
<dbReference type="Gene3D" id="3.30.1490.480">
    <property type="entry name" value="Endolytic murein transglycosylase"/>
    <property type="match status" value="1"/>
</dbReference>
<evidence type="ECO:0000256" key="7">
    <source>
        <dbReference type="HAMAP-Rule" id="MF_02065"/>
    </source>
</evidence>
<sequence length="359" mass="38915">MARHIAANALTLIIAGLVVIAILLSWSKSQFEDEGPLAEPVLFSVERGDTLNRVTARLSEAGAISNETIFRLGARYQGYDRTLKFGEYELPAGASMQAILDLISSGRGVQYRVTIPEGFTSFEAVQRLNAVAELTGEITEVPPEGTLAPDTYQFNRGEPRQAVLDRMREAQTRILAEAWAGRADDLPLNSPEELLILASIIEREAGGAEEWAKVASVFYNRLDRGMRLQADATVRYGITLGREKLGRGLRQSELTAPTLYNTYVIDGLTPTPIANPGKAAILATANPEETDFLFFVADGTGGHAFAKTLNEHNKNVAAWRRIERERAAEAKKREEEAAKAAAEAEAAAAKEDAGGATGN</sequence>
<evidence type="ECO:0000256" key="4">
    <source>
        <dbReference type="ARBA" id="ARBA00023136"/>
    </source>
</evidence>
<dbReference type="NCBIfam" id="TIGR00247">
    <property type="entry name" value="endolytic transglycosylase MltG"/>
    <property type="match status" value="1"/>
</dbReference>
<protein>
    <recommendedName>
        <fullName evidence="7">Endolytic murein transglycosylase</fullName>
        <ecNumber evidence="7">4.2.2.29</ecNumber>
    </recommendedName>
    <alternativeName>
        <fullName evidence="7">Peptidoglycan lytic transglycosylase</fullName>
    </alternativeName>
    <alternativeName>
        <fullName evidence="7">Peptidoglycan polymerization terminase</fullName>
    </alternativeName>
</protein>
<keyword evidence="2 7" id="KW-0812">Transmembrane</keyword>
<dbReference type="RefSeq" id="WP_160855672.1">
    <property type="nucleotide sequence ID" value="NZ_WUWG01000005.1"/>
</dbReference>
<comment type="similarity">
    <text evidence="7">Belongs to the transglycosylase MltG family.</text>
</comment>
<evidence type="ECO:0000256" key="6">
    <source>
        <dbReference type="ARBA" id="ARBA00023316"/>
    </source>
</evidence>
<evidence type="ECO:0000313" key="9">
    <source>
        <dbReference type="EMBL" id="MXU66308.1"/>
    </source>
</evidence>
<dbReference type="EC" id="4.2.2.29" evidence="7"/>
<dbReference type="GO" id="GO:0005886">
    <property type="term" value="C:plasma membrane"/>
    <property type="evidence" value="ECO:0007669"/>
    <property type="project" value="UniProtKB-SubCell"/>
</dbReference>
<comment type="function">
    <text evidence="7">Functions as a peptidoglycan terminase that cleaves nascent peptidoglycan strands endolytically to terminate their elongation.</text>
</comment>
<evidence type="ECO:0000256" key="3">
    <source>
        <dbReference type="ARBA" id="ARBA00022989"/>
    </source>
</evidence>
<dbReference type="EMBL" id="WUWG01000005">
    <property type="protein sequence ID" value="MXU66308.1"/>
    <property type="molecule type" value="Genomic_DNA"/>
</dbReference>
<feature type="site" description="Important for catalytic activity" evidence="7">
    <location>
        <position position="204"/>
    </location>
</feature>
<feature type="transmembrane region" description="Helical" evidence="7">
    <location>
        <begin position="7"/>
        <end position="26"/>
    </location>
</feature>
<dbReference type="HAMAP" id="MF_02065">
    <property type="entry name" value="MltG"/>
    <property type="match status" value="1"/>
</dbReference>
<evidence type="ECO:0000256" key="2">
    <source>
        <dbReference type="ARBA" id="ARBA00022692"/>
    </source>
</evidence>
<dbReference type="PANTHER" id="PTHR30518">
    <property type="entry name" value="ENDOLYTIC MUREIN TRANSGLYCOSYLASE"/>
    <property type="match status" value="1"/>
</dbReference>
<keyword evidence="5 7" id="KW-0456">Lyase</keyword>
<dbReference type="GO" id="GO:0071555">
    <property type="term" value="P:cell wall organization"/>
    <property type="evidence" value="ECO:0007669"/>
    <property type="project" value="UniProtKB-KW"/>
</dbReference>
<organism evidence="9 10">
    <name type="scientific">Oceanomicrobium pacificus</name>
    <dbReference type="NCBI Taxonomy" id="2692916"/>
    <lineage>
        <taxon>Bacteria</taxon>
        <taxon>Pseudomonadati</taxon>
        <taxon>Pseudomonadota</taxon>
        <taxon>Alphaproteobacteria</taxon>
        <taxon>Rhodobacterales</taxon>
        <taxon>Paracoccaceae</taxon>
        <taxon>Oceanomicrobium</taxon>
    </lineage>
</organism>
<dbReference type="GO" id="GO:0008932">
    <property type="term" value="F:lytic endotransglycosylase activity"/>
    <property type="evidence" value="ECO:0007669"/>
    <property type="project" value="UniProtKB-UniRule"/>
</dbReference>
<dbReference type="InterPro" id="IPR003770">
    <property type="entry name" value="MLTG-like"/>
</dbReference>
<comment type="subcellular location">
    <subcellularLocation>
        <location evidence="7">Cell inner membrane</location>
        <topology evidence="7">Single-pass membrane protein</topology>
    </subcellularLocation>
</comment>
<dbReference type="GO" id="GO:0009252">
    <property type="term" value="P:peptidoglycan biosynthetic process"/>
    <property type="evidence" value="ECO:0007669"/>
    <property type="project" value="UniProtKB-UniRule"/>
</dbReference>
<keyword evidence="6 7" id="KW-0961">Cell wall biogenesis/degradation</keyword>
<dbReference type="CDD" id="cd08010">
    <property type="entry name" value="MltG_like"/>
    <property type="match status" value="1"/>
</dbReference>
<comment type="catalytic activity">
    <reaction evidence="7">
        <text>a peptidoglycan chain = a peptidoglycan chain with N-acetyl-1,6-anhydromuramyl-[peptide] at the reducing end + a peptidoglycan chain with N-acetylglucosamine at the non-reducing end.</text>
        <dbReference type="EC" id="4.2.2.29"/>
    </reaction>
</comment>
<proteinExistence type="inferred from homology"/>
<evidence type="ECO:0000256" key="8">
    <source>
        <dbReference type="SAM" id="MobiDB-lite"/>
    </source>
</evidence>
<keyword evidence="10" id="KW-1185">Reference proteome</keyword>
<gene>
    <name evidence="7 9" type="primary">mltG</name>
    <name evidence="9" type="ORF">GSH16_12720</name>
</gene>
<reference evidence="9 10" key="1">
    <citation type="submission" date="2019-12" db="EMBL/GenBank/DDBJ databases">
        <title>Strain KN286 was isolated from seawater, which was collected from Caroline Seamount in the tropical western Pacific.</title>
        <authorList>
            <person name="Wang Q."/>
        </authorList>
    </citation>
    <scope>NUCLEOTIDE SEQUENCE [LARGE SCALE GENOMIC DNA]</scope>
    <source>
        <strain evidence="9 10">KN286</strain>
    </source>
</reference>
<name>A0A6B0TXY4_9RHOB</name>
<dbReference type="Gene3D" id="3.30.160.60">
    <property type="entry name" value="Classic Zinc Finger"/>
    <property type="match status" value="1"/>
</dbReference>